<dbReference type="SUPFAM" id="SSF56672">
    <property type="entry name" value="DNA/RNA polymerases"/>
    <property type="match status" value="1"/>
</dbReference>
<sequence length="127" mass="14498">MVIDIRLESAYWRVQILPKDREKTAFTTGQELSHVTVAPLGHCNAFATFKRLMETVLRGLMSEGCLMEPEGQIALWNQRLQEYDFKSSIAIGPLTEKQMPSLDDPVKRAANISRMQRKSSELKQTFP</sequence>
<keyword evidence="3" id="KW-1185">Reference proteome</keyword>
<name>A0A4Y2CQ06_ARAVE</name>
<dbReference type="OrthoDB" id="6508513at2759"/>
<proteinExistence type="predicted"/>
<dbReference type="EMBL" id="BGPR01000215">
    <property type="protein sequence ID" value="GBM05405.1"/>
    <property type="molecule type" value="Genomic_DNA"/>
</dbReference>
<dbReference type="InterPro" id="IPR043128">
    <property type="entry name" value="Rev_trsase/Diguanyl_cyclase"/>
</dbReference>
<evidence type="ECO:0000313" key="2">
    <source>
        <dbReference type="EMBL" id="GBM05405.1"/>
    </source>
</evidence>
<comment type="caution">
    <text evidence="2">The sequence shown here is derived from an EMBL/GenBank/DDBJ whole genome shotgun (WGS) entry which is preliminary data.</text>
</comment>
<gene>
    <name evidence="2" type="ORF">AVEN_94713_1</name>
</gene>
<evidence type="ECO:0000313" key="3">
    <source>
        <dbReference type="Proteomes" id="UP000499080"/>
    </source>
</evidence>
<accession>A0A4Y2CQ06</accession>
<dbReference type="Gene3D" id="3.30.70.270">
    <property type="match status" value="1"/>
</dbReference>
<protein>
    <submittedName>
        <fullName evidence="2">Uncharacterized protein</fullName>
    </submittedName>
</protein>
<reference evidence="2 3" key="1">
    <citation type="journal article" date="2019" name="Sci. Rep.">
        <title>Orb-weaving spider Araneus ventricosus genome elucidates the spidroin gene catalogue.</title>
        <authorList>
            <person name="Kono N."/>
            <person name="Nakamura H."/>
            <person name="Ohtoshi R."/>
            <person name="Moran D.A.P."/>
            <person name="Shinohara A."/>
            <person name="Yoshida Y."/>
            <person name="Fujiwara M."/>
            <person name="Mori M."/>
            <person name="Tomita M."/>
            <person name="Arakawa K."/>
        </authorList>
    </citation>
    <scope>NUCLEOTIDE SEQUENCE [LARGE SCALE GENOMIC DNA]</scope>
</reference>
<dbReference type="InterPro" id="IPR043502">
    <property type="entry name" value="DNA/RNA_pol_sf"/>
</dbReference>
<organism evidence="2 3">
    <name type="scientific">Araneus ventricosus</name>
    <name type="common">Orbweaver spider</name>
    <name type="synonym">Epeira ventricosa</name>
    <dbReference type="NCBI Taxonomy" id="182803"/>
    <lineage>
        <taxon>Eukaryota</taxon>
        <taxon>Metazoa</taxon>
        <taxon>Ecdysozoa</taxon>
        <taxon>Arthropoda</taxon>
        <taxon>Chelicerata</taxon>
        <taxon>Arachnida</taxon>
        <taxon>Araneae</taxon>
        <taxon>Araneomorphae</taxon>
        <taxon>Entelegynae</taxon>
        <taxon>Araneoidea</taxon>
        <taxon>Araneidae</taxon>
        <taxon>Araneus</taxon>
    </lineage>
</organism>
<dbReference type="AlphaFoldDB" id="A0A4Y2CQ06"/>
<feature type="region of interest" description="Disordered" evidence="1">
    <location>
        <begin position="96"/>
        <end position="127"/>
    </location>
</feature>
<evidence type="ECO:0000256" key="1">
    <source>
        <dbReference type="SAM" id="MobiDB-lite"/>
    </source>
</evidence>
<dbReference type="Proteomes" id="UP000499080">
    <property type="component" value="Unassembled WGS sequence"/>
</dbReference>
<dbReference type="Gene3D" id="3.10.10.10">
    <property type="entry name" value="HIV Type 1 Reverse Transcriptase, subunit A, domain 1"/>
    <property type="match status" value="1"/>
</dbReference>
<dbReference type="GO" id="GO:0071897">
    <property type="term" value="P:DNA biosynthetic process"/>
    <property type="evidence" value="ECO:0007669"/>
    <property type="project" value="UniProtKB-ARBA"/>
</dbReference>